<keyword evidence="1 3" id="KW-0547">Nucleotide-binding</keyword>
<dbReference type="EMBL" id="CAJVPL010000505">
    <property type="protein sequence ID" value="CAG8504355.1"/>
    <property type="molecule type" value="Genomic_DNA"/>
</dbReference>
<dbReference type="Gene3D" id="1.10.1580.10">
    <property type="match status" value="1"/>
</dbReference>
<dbReference type="InterPro" id="IPR023179">
    <property type="entry name" value="GTP-bd_ortho_bundle_sf"/>
</dbReference>
<dbReference type="GO" id="GO:0005525">
    <property type="term" value="F:GTP binding"/>
    <property type="evidence" value="ECO:0007669"/>
    <property type="project" value="UniProtKB-KW"/>
</dbReference>
<evidence type="ECO:0000313" key="5">
    <source>
        <dbReference type="EMBL" id="CAG8504355.1"/>
    </source>
</evidence>
<dbReference type="SUPFAM" id="SSF52540">
    <property type="entry name" value="P-loop containing nucleoside triphosphate hydrolases"/>
    <property type="match status" value="1"/>
</dbReference>
<evidence type="ECO:0000256" key="2">
    <source>
        <dbReference type="ARBA" id="ARBA00023134"/>
    </source>
</evidence>
<dbReference type="Gene3D" id="3.40.50.300">
    <property type="entry name" value="P-loop containing nucleotide triphosphate hydrolases"/>
    <property type="match status" value="1"/>
</dbReference>
<evidence type="ECO:0000313" key="6">
    <source>
        <dbReference type="Proteomes" id="UP000789831"/>
    </source>
</evidence>
<protein>
    <submittedName>
        <fullName evidence="5">3543_t:CDS:1</fullName>
    </submittedName>
</protein>
<dbReference type="GO" id="GO:0032543">
    <property type="term" value="P:mitochondrial translation"/>
    <property type="evidence" value="ECO:0007669"/>
    <property type="project" value="TreeGrafter"/>
</dbReference>
<dbReference type="InterPro" id="IPR006073">
    <property type="entry name" value="GTP-bd"/>
</dbReference>
<dbReference type="PANTHER" id="PTHR45782">
    <property type="entry name" value="MITOCHONDRIAL RIBOSOME-ASSOCIATED GTPASE 1"/>
    <property type="match status" value="1"/>
</dbReference>
<gene>
    <name evidence="5" type="ORF">AGERDE_LOCUS4412</name>
</gene>
<proteinExistence type="predicted"/>
<dbReference type="PIRSF" id="PIRSF006230">
    <property type="entry name" value="MG442"/>
    <property type="match status" value="1"/>
</dbReference>
<feature type="domain" description="CP-type G" evidence="4">
    <location>
        <begin position="25"/>
        <end position="194"/>
    </location>
</feature>
<comment type="caution">
    <text evidence="5">The sequence shown here is derived from an EMBL/GenBank/DDBJ whole genome shotgun (WGS) entry which is preliminary data.</text>
</comment>
<keyword evidence="2 3" id="KW-0342">GTP-binding</keyword>
<evidence type="ECO:0000256" key="1">
    <source>
        <dbReference type="ARBA" id="ARBA00022741"/>
    </source>
</evidence>
<evidence type="ECO:0000256" key="3">
    <source>
        <dbReference type="PIRSR" id="PIRSR006230-1"/>
    </source>
</evidence>
<dbReference type="Pfam" id="PF01926">
    <property type="entry name" value="MMR_HSR1"/>
    <property type="match status" value="1"/>
</dbReference>
<evidence type="ECO:0000259" key="4">
    <source>
        <dbReference type="PROSITE" id="PS51721"/>
    </source>
</evidence>
<dbReference type="AlphaFoldDB" id="A0A9N9F1Z3"/>
<dbReference type="PANTHER" id="PTHR45782:SF4">
    <property type="entry name" value="MITOCHONDRIAL RIBOSOME-ASSOCIATED GTPASE 1"/>
    <property type="match status" value="1"/>
</dbReference>
<feature type="binding site" evidence="3">
    <location>
        <begin position="71"/>
        <end position="74"/>
    </location>
    <ligand>
        <name>GTP</name>
        <dbReference type="ChEBI" id="CHEBI:37565"/>
    </ligand>
</feature>
<dbReference type="GO" id="GO:0005739">
    <property type="term" value="C:mitochondrion"/>
    <property type="evidence" value="ECO:0007669"/>
    <property type="project" value="TreeGrafter"/>
</dbReference>
<dbReference type="GO" id="GO:0003924">
    <property type="term" value="F:GTPase activity"/>
    <property type="evidence" value="ECO:0007669"/>
    <property type="project" value="TreeGrafter"/>
</dbReference>
<dbReference type="CDD" id="cd01856">
    <property type="entry name" value="YlqF"/>
    <property type="match status" value="1"/>
</dbReference>
<sequence length="347" mass="38837">MFQIRPHFAYEKVINWFPGHMAKGLRIISEKLSSNVVRILNYIIIIYIPLSAINLKFEEIAGAKDRVIVYNKTDLADESVQEQIIKSFAKYRPNQRVIFTSANVDKNVKSIIKIAAAKAKEDSIQYSYVTVMVVGMPNVGKSTLINSMRSIGVHKGKAARTGALPGVTRSVAGTVKVLENPSVYLIDTPGVMIPHISDPINSLKVALTGGIRDHVADLEVMADYLLWRLNQFGNFSYVEKFKLPGPTDDINILLQAIGKRIGALQKGGAVDLNNSAMFFVKQYRQGKYGRYTLDDVSPEGIEAHFTQVVDPVLSKNQAKKLEWAKKTEKRLERWRKKGLLKGKNSFN</sequence>
<dbReference type="Proteomes" id="UP000789831">
    <property type="component" value="Unassembled WGS sequence"/>
</dbReference>
<organism evidence="5 6">
    <name type="scientific">Ambispora gerdemannii</name>
    <dbReference type="NCBI Taxonomy" id="144530"/>
    <lineage>
        <taxon>Eukaryota</taxon>
        <taxon>Fungi</taxon>
        <taxon>Fungi incertae sedis</taxon>
        <taxon>Mucoromycota</taxon>
        <taxon>Glomeromycotina</taxon>
        <taxon>Glomeromycetes</taxon>
        <taxon>Archaeosporales</taxon>
        <taxon>Ambisporaceae</taxon>
        <taxon>Ambispora</taxon>
    </lineage>
</organism>
<dbReference type="PROSITE" id="PS51721">
    <property type="entry name" value="G_CP"/>
    <property type="match status" value="1"/>
</dbReference>
<feature type="binding site" evidence="3">
    <location>
        <position position="190"/>
    </location>
    <ligand>
        <name>GTP</name>
        <dbReference type="ChEBI" id="CHEBI:37565"/>
    </ligand>
</feature>
<dbReference type="InterPro" id="IPR030378">
    <property type="entry name" value="G_CP_dom"/>
</dbReference>
<dbReference type="InterPro" id="IPR027417">
    <property type="entry name" value="P-loop_NTPase"/>
</dbReference>
<accession>A0A9N9F1Z3</accession>
<feature type="binding site" evidence="3">
    <location>
        <begin position="138"/>
        <end position="143"/>
    </location>
    <ligand>
        <name>GTP</name>
        <dbReference type="ChEBI" id="CHEBI:37565"/>
    </ligand>
</feature>
<keyword evidence="6" id="KW-1185">Reference proteome</keyword>
<reference evidence="5" key="1">
    <citation type="submission" date="2021-06" db="EMBL/GenBank/DDBJ databases">
        <authorList>
            <person name="Kallberg Y."/>
            <person name="Tangrot J."/>
            <person name="Rosling A."/>
        </authorList>
    </citation>
    <scope>NUCLEOTIDE SEQUENCE</scope>
    <source>
        <strain evidence="5">MT106</strain>
    </source>
</reference>
<dbReference type="OrthoDB" id="269151at2759"/>
<dbReference type="InterPro" id="IPR016478">
    <property type="entry name" value="GTPase_MTG1"/>
</dbReference>
<name>A0A9N9F1Z3_9GLOM</name>